<keyword evidence="4" id="KW-0808">Transferase</keyword>
<evidence type="ECO:0000256" key="5">
    <source>
        <dbReference type="ARBA" id="ARBA00022692"/>
    </source>
</evidence>
<feature type="transmembrane region" description="Helical" evidence="10">
    <location>
        <begin position="20"/>
        <end position="45"/>
    </location>
</feature>
<keyword evidence="7 10" id="KW-1133">Transmembrane helix</keyword>
<dbReference type="InterPro" id="IPR043129">
    <property type="entry name" value="ATPase_NBD"/>
</dbReference>
<dbReference type="CDD" id="cd05014">
    <property type="entry name" value="SIS_Kpsf"/>
    <property type="match status" value="1"/>
</dbReference>
<dbReference type="Proteomes" id="UP000030106">
    <property type="component" value="Unassembled WGS sequence"/>
</dbReference>
<dbReference type="STRING" id="1245745.A0A0A2W5L3"/>
<feature type="transmembrane region" description="Helical" evidence="10">
    <location>
        <begin position="230"/>
        <end position="254"/>
    </location>
</feature>
<protein>
    <recommendedName>
        <fullName evidence="9">FGGY carbohydrate kinase domain-containing protein</fullName>
    </recommendedName>
</protein>
<dbReference type="GO" id="GO:0005886">
    <property type="term" value="C:plasma membrane"/>
    <property type="evidence" value="ECO:0007669"/>
    <property type="project" value="UniProtKB-SubCell"/>
</dbReference>
<comment type="caution">
    <text evidence="12">The sequence shown here is derived from an EMBL/GenBank/DDBJ whole genome shotgun (WGS) entry which is preliminary data.</text>
</comment>
<dbReference type="NCBIfam" id="TIGR01315">
    <property type="entry name" value="5C_CHO_kinase"/>
    <property type="match status" value="1"/>
</dbReference>
<reference evidence="12 13" key="1">
    <citation type="submission" date="2012-10" db="EMBL/GenBank/DDBJ databases">
        <title>Genome sequencing and analysis of entomopathogenic fungi Beauveria bassiana D1-5.</title>
        <authorList>
            <person name="Li Q."/>
            <person name="Wang L."/>
            <person name="Zhang Z."/>
            <person name="Wang Q."/>
            <person name="Ren J."/>
            <person name="Wang M."/>
            <person name="Xu W."/>
            <person name="Wang J."/>
            <person name="Lu Y."/>
            <person name="Du Q."/>
            <person name="Sun Z."/>
        </authorList>
    </citation>
    <scope>NUCLEOTIDE SEQUENCE [LARGE SCALE GENOMIC DNA]</scope>
    <source>
        <strain evidence="12 13">D1-5</strain>
    </source>
</reference>
<sequence>MTAIAQYVMASWVIAHGGNFALALVISIAVGLLLGLINGFLVYWLRVPAIIITIATLNVYYGLLVYLTKGTWLYGFPDWFMNGINWFSFTAKDGYQYGLTLPLLCLAAVIIFTAGLMNYTRLGRQIYAMGGNREAASRLGMNLLKLHFYVYGYMGILAGIAAVVQAQITQSVAPNSLLGFELTVLAAVVLGGTSMSGGRGTLTGTLLGVILLAFLQNGLTLLSVSSYWHAVFSGVIILCVIIVVVAVAFSLLLGGRFFSLANFQSIGSQLPILGMLALGMGMTMLTGGINLSIIAGANACSLVMAAIIVSHPDNPLFFALALLAGIAVAVAIGTLNGALVAWVGVSPILATLGTMTLISGLNILLSNGTVISGFPAAIQYLGNATLLGIPVALLLFLLVAVLLWVLLEHTTLGRSLYLVGSNEQATRYSGVNTVRVQISVYVISALLGWVAAILMMAKFNSAKAGYGESYLLVTILASVLGGINPDGGFGRIIGLVLALIVLQMLESGFNLLGISSYLTMALWGAVLILFIALQNRTGSARAGVFDLNGRMVGEASRPIEIYRPQADFVEQSSDNIWQAVCNAVRDAVNQADINSIQVKGLGFDATCSLVVLDKEGKPLTISPSGRSEQNIIVWMDHRAITQADRINALHHRVLDYVGGIISPEMQTPKLLWLKQHMPNTWSNAGYYFDLPDFLTWRATGDDTRSLCSTVCKWTYMGHEDKWDSSYFRQIGLEDLLEHDAEKIGRYVKTMGEPLGHGLTQRAASEMGLIAGTAVSVSIIDAHAGTLGTLGACGVSGEVADFDRRVALIGGTSTGHMAISKEARFINGVWGPYYSAVLPGYWLNEGGQSATGALIDHIIQSHPCYETLLAQAKTQGQTIYELLNALLRKMAGEPENIAFLTKDMHILPYFHGNRSPRANPTLTGVISGLKLSRTPEDMALQYLATIQAIALGTRHIIETMNHSGYTIDTIMASGGGTKNPIFVQEHANATGCAMLLPEESEAMLLGSAMMGTVAAGVFDSFPEAMSVMSRIGKTVTPQTNRIKQYYDRKYKVFHEMYLDHMKYRQLMQEEIVVTGVGTSGIAARKIAHMLACVEHPAIYLSATDAAHGDLGFLRADDLMIMLSRGGNSDELTRLLPGLSARNVPLISVTENPDSAIAKAARLVISTGVKQEMDPLNMLATTSIILALAIFDAACACLMSESGYSKETLLAVHPGGDVGLTLRDDETLR</sequence>
<feature type="transmembrane region" description="Helical" evidence="10">
    <location>
        <begin position="386"/>
        <end position="407"/>
    </location>
</feature>
<dbReference type="Pfam" id="PF00370">
    <property type="entry name" value="FGGY_N"/>
    <property type="match status" value="1"/>
</dbReference>
<evidence type="ECO:0000256" key="10">
    <source>
        <dbReference type="SAM" id="Phobius"/>
    </source>
</evidence>
<evidence type="ECO:0000259" key="11">
    <source>
        <dbReference type="PROSITE" id="PS51464"/>
    </source>
</evidence>
<dbReference type="CDD" id="cd07782">
    <property type="entry name" value="ASKHA_NBD_FGGY_D-RBK"/>
    <property type="match status" value="1"/>
</dbReference>
<evidence type="ECO:0000256" key="3">
    <source>
        <dbReference type="ARBA" id="ARBA00022475"/>
    </source>
</evidence>
<comment type="subcellular location">
    <subcellularLocation>
        <location evidence="1">Cell membrane</location>
        <topology evidence="1">Multi-pass membrane protein</topology>
    </subcellularLocation>
</comment>
<evidence type="ECO:0000256" key="1">
    <source>
        <dbReference type="ARBA" id="ARBA00004651"/>
    </source>
</evidence>
<feature type="transmembrane region" description="Helical" evidence="10">
    <location>
        <begin position="202"/>
        <end position="224"/>
    </location>
</feature>
<dbReference type="InterPro" id="IPR035474">
    <property type="entry name" value="SIS_Kpsf"/>
</dbReference>
<dbReference type="InterPro" id="IPR046348">
    <property type="entry name" value="SIS_dom_sf"/>
</dbReference>
<evidence type="ECO:0000313" key="13">
    <source>
        <dbReference type="Proteomes" id="UP000030106"/>
    </source>
</evidence>
<dbReference type="PANTHER" id="PTHR43435:SF4">
    <property type="entry name" value="FGGY CARBOHYDRATE KINASE DOMAIN-CONTAINING PROTEIN"/>
    <property type="match status" value="1"/>
</dbReference>
<keyword evidence="5 10" id="KW-0812">Transmembrane</keyword>
<name>A0A0A2W5L3_BEABA</name>
<feature type="transmembrane region" description="Helical" evidence="10">
    <location>
        <begin position="464"/>
        <end position="483"/>
    </location>
</feature>
<dbReference type="Pfam" id="PF02653">
    <property type="entry name" value="BPD_transp_2"/>
    <property type="match status" value="2"/>
</dbReference>
<evidence type="ECO:0000256" key="7">
    <source>
        <dbReference type="ARBA" id="ARBA00022989"/>
    </source>
</evidence>
<keyword evidence="8 10" id="KW-0472">Membrane</keyword>
<evidence type="ECO:0000256" key="4">
    <source>
        <dbReference type="ARBA" id="ARBA00022679"/>
    </source>
</evidence>
<dbReference type="InterPro" id="IPR018484">
    <property type="entry name" value="FGGY_N"/>
</dbReference>
<evidence type="ECO:0000256" key="2">
    <source>
        <dbReference type="ARBA" id="ARBA00009156"/>
    </source>
</evidence>
<feature type="transmembrane region" description="Helical" evidence="10">
    <location>
        <begin position="291"/>
        <end position="309"/>
    </location>
</feature>
<dbReference type="InterPro" id="IPR001851">
    <property type="entry name" value="ABC_transp_permease"/>
</dbReference>
<gene>
    <name evidence="12" type="ORF">BBAD15_g361</name>
</gene>
<dbReference type="InterPro" id="IPR006003">
    <property type="entry name" value="FGGY_RbtK-like"/>
</dbReference>
<dbReference type="GO" id="GO:1901135">
    <property type="term" value="P:carbohydrate derivative metabolic process"/>
    <property type="evidence" value="ECO:0007669"/>
    <property type="project" value="InterPro"/>
</dbReference>
<feature type="transmembrane region" description="Helical" evidence="10">
    <location>
        <begin position="341"/>
        <end position="365"/>
    </location>
</feature>
<dbReference type="SUPFAM" id="SSF53697">
    <property type="entry name" value="SIS domain"/>
    <property type="match status" value="1"/>
</dbReference>
<dbReference type="FunFam" id="3.30.420.40:FF:000101">
    <property type="entry name" value="FGGY carbohydrate kinase domain-containing protein"/>
    <property type="match status" value="1"/>
</dbReference>
<feature type="transmembrane region" description="Helical" evidence="10">
    <location>
        <begin position="95"/>
        <end position="119"/>
    </location>
</feature>
<evidence type="ECO:0000256" key="8">
    <source>
        <dbReference type="ARBA" id="ARBA00023136"/>
    </source>
</evidence>
<dbReference type="CDD" id="cd06579">
    <property type="entry name" value="TM_PBP1_transp_AraH_like"/>
    <property type="match status" value="2"/>
</dbReference>
<dbReference type="Gene3D" id="1.20.58.2240">
    <property type="match status" value="1"/>
</dbReference>
<dbReference type="Pfam" id="PF01380">
    <property type="entry name" value="SIS"/>
    <property type="match status" value="1"/>
</dbReference>
<dbReference type="GO" id="GO:0019321">
    <property type="term" value="P:pentose metabolic process"/>
    <property type="evidence" value="ECO:0007669"/>
    <property type="project" value="EnsemblFungi"/>
</dbReference>
<keyword evidence="6 12" id="KW-0418">Kinase</keyword>
<evidence type="ECO:0000313" key="12">
    <source>
        <dbReference type="EMBL" id="KGQ13700.1"/>
    </source>
</evidence>
<dbReference type="AlphaFoldDB" id="A0A0A2W5L3"/>
<dbReference type="GO" id="GO:0019150">
    <property type="term" value="F:D-ribulokinase activity"/>
    <property type="evidence" value="ECO:0007669"/>
    <property type="project" value="EnsemblFungi"/>
</dbReference>
<dbReference type="PANTHER" id="PTHR43435">
    <property type="entry name" value="RIBULOKINASE"/>
    <property type="match status" value="1"/>
</dbReference>
<dbReference type="GO" id="GO:0097367">
    <property type="term" value="F:carbohydrate derivative binding"/>
    <property type="evidence" value="ECO:0007669"/>
    <property type="project" value="InterPro"/>
</dbReference>
<feature type="domain" description="SIS" evidence="11">
    <location>
        <begin position="1056"/>
        <end position="1202"/>
    </location>
</feature>
<dbReference type="EMBL" id="ANFO01000025">
    <property type="protein sequence ID" value="KGQ13700.1"/>
    <property type="molecule type" value="Genomic_DNA"/>
</dbReference>
<feature type="transmembrane region" description="Helical" evidence="10">
    <location>
        <begin position="438"/>
        <end position="457"/>
    </location>
</feature>
<proteinExistence type="inferred from homology"/>
<feature type="transmembrane region" description="Helical" evidence="10">
    <location>
        <begin position="57"/>
        <end position="75"/>
    </location>
</feature>
<feature type="transmembrane region" description="Helical" evidence="10">
    <location>
        <begin position="266"/>
        <end position="285"/>
    </location>
</feature>
<feature type="transmembrane region" description="Helical" evidence="10">
    <location>
        <begin position="512"/>
        <end position="533"/>
    </location>
</feature>
<dbReference type="GO" id="GO:0005737">
    <property type="term" value="C:cytoplasm"/>
    <property type="evidence" value="ECO:0007669"/>
    <property type="project" value="TreeGrafter"/>
</dbReference>
<dbReference type="InterPro" id="IPR001347">
    <property type="entry name" value="SIS_dom"/>
</dbReference>
<dbReference type="InterPro" id="IPR018485">
    <property type="entry name" value="FGGY_C"/>
</dbReference>
<dbReference type="GO" id="GO:0022857">
    <property type="term" value="F:transmembrane transporter activity"/>
    <property type="evidence" value="ECO:0007669"/>
    <property type="project" value="InterPro"/>
</dbReference>
<dbReference type="Gene3D" id="3.40.50.10490">
    <property type="entry name" value="Glucose-6-phosphate isomerase like protein, domain 1"/>
    <property type="match status" value="1"/>
</dbReference>
<evidence type="ECO:0000256" key="6">
    <source>
        <dbReference type="ARBA" id="ARBA00022777"/>
    </source>
</evidence>
<organism evidence="12 13">
    <name type="scientific">Beauveria bassiana D1-5</name>
    <dbReference type="NCBI Taxonomy" id="1245745"/>
    <lineage>
        <taxon>Eukaryota</taxon>
        <taxon>Fungi</taxon>
        <taxon>Dikarya</taxon>
        <taxon>Ascomycota</taxon>
        <taxon>Pezizomycotina</taxon>
        <taxon>Sordariomycetes</taxon>
        <taxon>Hypocreomycetidae</taxon>
        <taxon>Hypocreales</taxon>
        <taxon>Cordycipitaceae</taxon>
        <taxon>Beauveria</taxon>
    </lineage>
</organism>
<keyword evidence="3" id="KW-1003">Cell membrane</keyword>
<evidence type="ECO:0000256" key="9">
    <source>
        <dbReference type="ARBA" id="ARBA00074355"/>
    </source>
</evidence>
<dbReference type="Pfam" id="PF02782">
    <property type="entry name" value="FGGY_C"/>
    <property type="match status" value="1"/>
</dbReference>
<dbReference type="SUPFAM" id="SSF53067">
    <property type="entry name" value="Actin-like ATPase domain"/>
    <property type="match status" value="2"/>
</dbReference>
<accession>A0A0A2W5L3</accession>
<dbReference type="PROSITE" id="PS51464">
    <property type="entry name" value="SIS"/>
    <property type="match status" value="1"/>
</dbReference>
<dbReference type="Gene3D" id="3.30.420.40">
    <property type="match status" value="1"/>
</dbReference>
<comment type="similarity">
    <text evidence="2">Belongs to the FGGY kinase family.</text>
</comment>
<feature type="transmembrane region" description="Helical" evidence="10">
    <location>
        <begin position="316"/>
        <end position="335"/>
    </location>
</feature>
<feature type="transmembrane region" description="Helical" evidence="10">
    <location>
        <begin position="148"/>
        <end position="166"/>
    </location>
</feature>
<dbReference type="HOGENOM" id="CLU_268058_0_0_1"/>